<feature type="region of interest" description="Disordered" evidence="2">
    <location>
        <begin position="363"/>
        <end position="398"/>
    </location>
</feature>
<evidence type="ECO:0000313" key="3">
    <source>
        <dbReference type="EMBL" id="KAG9236788.1"/>
    </source>
</evidence>
<evidence type="ECO:0008006" key="5">
    <source>
        <dbReference type="Google" id="ProtNLM"/>
    </source>
</evidence>
<feature type="compositionally biased region" description="Polar residues" evidence="2">
    <location>
        <begin position="1"/>
        <end position="10"/>
    </location>
</feature>
<dbReference type="Proteomes" id="UP000824998">
    <property type="component" value="Unassembled WGS sequence"/>
</dbReference>
<feature type="coiled-coil region" evidence="1">
    <location>
        <begin position="175"/>
        <end position="242"/>
    </location>
</feature>
<keyword evidence="4" id="KW-1185">Reference proteome</keyword>
<comment type="caution">
    <text evidence="3">The sequence shown here is derived from an EMBL/GenBank/DDBJ whole genome shotgun (WGS) entry which is preliminary data.</text>
</comment>
<reference evidence="3" key="1">
    <citation type="journal article" date="2021" name="IMA Fungus">
        <title>Genomic characterization of three marine fungi, including Emericellopsis atlantica sp. nov. with signatures of a generalist lifestyle and marine biomass degradation.</title>
        <authorList>
            <person name="Hagestad O.C."/>
            <person name="Hou L."/>
            <person name="Andersen J.H."/>
            <person name="Hansen E.H."/>
            <person name="Altermark B."/>
            <person name="Li C."/>
            <person name="Kuhnert E."/>
            <person name="Cox R.J."/>
            <person name="Crous P.W."/>
            <person name="Spatafora J.W."/>
            <person name="Lail K."/>
            <person name="Amirebrahimi M."/>
            <person name="Lipzen A."/>
            <person name="Pangilinan J."/>
            <person name="Andreopoulos W."/>
            <person name="Hayes R.D."/>
            <person name="Ng V."/>
            <person name="Grigoriev I.V."/>
            <person name="Jackson S.A."/>
            <person name="Sutton T.D.S."/>
            <person name="Dobson A.D.W."/>
            <person name="Rama T."/>
        </authorList>
    </citation>
    <scope>NUCLEOTIDE SEQUENCE</scope>
    <source>
        <strain evidence="3">TRa018bII</strain>
    </source>
</reference>
<dbReference type="InterPro" id="IPR039604">
    <property type="entry name" value="Bfr1"/>
</dbReference>
<organism evidence="3 4">
    <name type="scientific">Amylocarpus encephaloides</name>
    <dbReference type="NCBI Taxonomy" id="45428"/>
    <lineage>
        <taxon>Eukaryota</taxon>
        <taxon>Fungi</taxon>
        <taxon>Dikarya</taxon>
        <taxon>Ascomycota</taxon>
        <taxon>Pezizomycotina</taxon>
        <taxon>Leotiomycetes</taxon>
        <taxon>Helotiales</taxon>
        <taxon>Helotiales incertae sedis</taxon>
        <taxon>Amylocarpus</taxon>
    </lineage>
</organism>
<dbReference type="GO" id="GO:0008298">
    <property type="term" value="P:intracellular mRNA localization"/>
    <property type="evidence" value="ECO:0007669"/>
    <property type="project" value="TreeGrafter"/>
</dbReference>
<evidence type="ECO:0000313" key="4">
    <source>
        <dbReference type="Proteomes" id="UP000824998"/>
    </source>
</evidence>
<dbReference type="GO" id="GO:0003729">
    <property type="term" value="F:mRNA binding"/>
    <property type="evidence" value="ECO:0007669"/>
    <property type="project" value="TreeGrafter"/>
</dbReference>
<sequence length="516" mass="57308">MADVATSPSSAAVVDATNTDKKVMQFEKPEKPDEDAYKKNLAATEKAKADIETKLATIKAKIDVAIPSEDSPAAKERTDLLNQLKSIRKQQGDGKAGRGQIMDKIKKIDESMRADLNNLKNSRNKVNFKGLEDVDREIERLDKQVNGGMMKLVDEKKALNEISSLRKQRKQFSGFDDIQKTIDQKKVEIKKLRDTLDDPESKALSDRYSKVQAQYDAVKAEADEAYKNISGLRDERSKLNAQQKEAWNAFRKVKDDHYKAIKAFGKYEYDQRQRFREKRKAEQESYLKGKKMERAQQMLAEAGEPAYLDEIRRAQSLIQFFDPSAKQQEKAPLQAPSGLAASAQRTIDDSGLKGIRVVKKEEEDYFAGTGGKKNKGKKNKKNPDTPATPTASKFSCPPAVMEDCTAMGIDPPMSAADIPSVLEKVKARLDHWKSDQKAQTDKNIAKAQKEIARLEAEEIESSAPPTTATNGHGHGETKATAGVDEGGSVANEVELQKEAAADVTVDLKEASLEDKE</sequence>
<dbReference type="PANTHER" id="PTHR31027:SF2">
    <property type="entry name" value="LEBERCILIN DOMAIN-CONTAINING PROTEIN"/>
    <property type="match status" value="1"/>
</dbReference>
<feature type="region of interest" description="Disordered" evidence="2">
    <location>
        <begin position="455"/>
        <end position="486"/>
    </location>
</feature>
<dbReference type="EMBL" id="MU251399">
    <property type="protein sequence ID" value="KAG9236788.1"/>
    <property type="molecule type" value="Genomic_DNA"/>
</dbReference>
<feature type="compositionally biased region" description="Basic and acidic residues" evidence="2">
    <location>
        <begin position="18"/>
        <end position="34"/>
    </location>
</feature>
<feature type="region of interest" description="Disordered" evidence="2">
    <location>
        <begin position="1"/>
        <end position="34"/>
    </location>
</feature>
<name>A0A9P8C7G6_9HELO</name>
<dbReference type="PANTHER" id="PTHR31027">
    <property type="entry name" value="NUCLEAR SEGREGATION PROTEIN BFR1"/>
    <property type="match status" value="1"/>
</dbReference>
<dbReference type="GO" id="GO:0005783">
    <property type="term" value="C:endoplasmic reticulum"/>
    <property type="evidence" value="ECO:0007669"/>
    <property type="project" value="TreeGrafter"/>
</dbReference>
<accession>A0A9P8C7G6</accession>
<dbReference type="GO" id="GO:1990904">
    <property type="term" value="C:ribonucleoprotein complex"/>
    <property type="evidence" value="ECO:0007669"/>
    <property type="project" value="TreeGrafter"/>
</dbReference>
<dbReference type="AlphaFoldDB" id="A0A9P8C7G6"/>
<dbReference type="OrthoDB" id="2195113at2759"/>
<evidence type="ECO:0000256" key="1">
    <source>
        <dbReference type="SAM" id="Coils"/>
    </source>
</evidence>
<keyword evidence="1" id="KW-0175">Coiled coil</keyword>
<proteinExistence type="predicted"/>
<gene>
    <name evidence="3" type="ORF">BJ875DRAFT_455442</name>
</gene>
<evidence type="ECO:0000256" key="2">
    <source>
        <dbReference type="SAM" id="MobiDB-lite"/>
    </source>
</evidence>
<feature type="region of interest" description="Disordered" evidence="2">
    <location>
        <begin position="325"/>
        <end position="345"/>
    </location>
</feature>
<protein>
    <recommendedName>
        <fullName evidence="5">Nuclear segregation protein Bfr1</fullName>
    </recommendedName>
</protein>
<dbReference type="GO" id="GO:0042175">
    <property type="term" value="C:nuclear outer membrane-endoplasmic reticulum membrane network"/>
    <property type="evidence" value="ECO:0007669"/>
    <property type="project" value="TreeGrafter"/>
</dbReference>